<dbReference type="SUPFAM" id="SSF52540">
    <property type="entry name" value="P-loop containing nucleoside triphosphate hydrolases"/>
    <property type="match status" value="1"/>
</dbReference>
<keyword evidence="4" id="KW-0547">Nucleotide-binding</keyword>
<evidence type="ECO:0000256" key="4">
    <source>
        <dbReference type="ARBA" id="ARBA00022741"/>
    </source>
</evidence>
<dbReference type="EMBL" id="LVJS01000135">
    <property type="protein sequence ID" value="KZC22079.1"/>
    <property type="molecule type" value="Genomic_DNA"/>
</dbReference>
<evidence type="ECO:0000256" key="2">
    <source>
        <dbReference type="ARBA" id="ARBA00010393"/>
    </source>
</evidence>
<protein>
    <recommendedName>
        <fullName evidence="6">PhoH-like protein</fullName>
    </recommendedName>
</protein>
<dbReference type="InterPro" id="IPR027417">
    <property type="entry name" value="P-loop_NTPase"/>
</dbReference>
<sequence length="326" mass="35669">MSELNQRDFTLDPDDNARLANLCGPFDEHLRQVELRLGVEINHRGNIFQVIGEDAPARAAEKVLRALYTATAEEALTGAKINLQLAESGIDAIAEATAEGAQEVVIKVKRGVIKGRGPNQARYLHAIAGHDINFGVGPAGTGKTYLAVASAVEALEANRVQRLILVRPAVEAGEKLGFLPGDLSQKVDPYLRPLYDALYEMLGFEKVAKLIERNVIEIAPLAYMRGRTLNDSYVILDEAQNTTVEQMKMFLTRIGFGTVAVITGDVTQVDLPRNTRSGLRQAIEVLRGVGGISFTFFTSRDVVRHPLVAKIVRAYEAFEQKDEDGA</sequence>
<evidence type="ECO:0000256" key="5">
    <source>
        <dbReference type="ARBA" id="ARBA00022840"/>
    </source>
</evidence>
<dbReference type="GO" id="GO:0005829">
    <property type="term" value="C:cytosol"/>
    <property type="evidence" value="ECO:0007669"/>
    <property type="project" value="TreeGrafter"/>
</dbReference>
<organism evidence="8 9">
    <name type="scientific">Rhodanobacter thiooxydans</name>
    <dbReference type="NCBI Taxonomy" id="416169"/>
    <lineage>
        <taxon>Bacteria</taxon>
        <taxon>Pseudomonadati</taxon>
        <taxon>Pseudomonadota</taxon>
        <taxon>Gammaproteobacteria</taxon>
        <taxon>Lysobacterales</taxon>
        <taxon>Rhodanobacteraceae</taxon>
        <taxon>Rhodanobacter</taxon>
    </lineage>
</organism>
<dbReference type="PANTHER" id="PTHR30473">
    <property type="entry name" value="PROTEIN PHOH"/>
    <property type="match status" value="1"/>
</dbReference>
<proteinExistence type="inferred from homology"/>
<evidence type="ECO:0000256" key="6">
    <source>
        <dbReference type="ARBA" id="ARBA00039970"/>
    </source>
</evidence>
<gene>
    <name evidence="8" type="ORF">RHOFW104T7_02415</name>
</gene>
<comment type="caution">
    <text evidence="8">The sequence shown here is derived from an EMBL/GenBank/DDBJ whole genome shotgun (WGS) entry which is preliminary data.</text>
</comment>
<dbReference type="Pfam" id="PF02562">
    <property type="entry name" value="PhoH"/>
    <property type="match status" value="1"/>
</dbReference>
<keyword evidence="3" id="KW-0963">Cytoplasm</keyword>
<keyword evidence="9" id="KW-1185">Reference proteome</keyword>
<dbReference type="RefSeq" id="WP_015448473.1">
    <property type="nucleotide sequence ID" value="NZ_LVJS01000135.1"/>
</dbReference>
<comment type="subcellular location">
    <subcellularLocation>
        <location evidence="1">Cytoplasm</location>
    </subcellularLocation>
</comment>
<comment type="similarity">
    <text evidence="2">Belongs to the PhoH family.</text>
</comment>
<dbReference type="InterPro" id="IPR003714">
    <property type="entry name" value="PhoH"/>
</dbReference>
<accession>A0A154QEP0</accession>
<dbReference type="STRING" id="416169.RHOFW104T7_02415"/>
<dbReference type="FunFam" id="3.40.50.300:FF:000013">
    <property type="entry name" value="PhoH family ATPase"/>
    <property type="match status" value="1"/>
</dbReference>
<evidence type="ECO:0000313" key="8">
    <source>
        <dbReference type="EMBL" id="KZC22079.1"/>
    </source>
</evidence>
<evidence type="ECO:0000256" key="1">
    <source>
        <dbReference type="ARBA" id="ARBA00004496"/>
    </source>
</evidence>
<feature type="domain" description="PhoH-like protein" evidence="7">
    <location>
        <begin position="113"/>
        <end position="316"/>
    </location>
</feature>
<dbReference type="PANTHER" id="PTHR30473:SF1">
    <property type="entry name" value="PHOH-LIKE PROTEIN"/>
    <property type="match status" value="1"/>
</dbReference>
<dbReference type="GO" id="GO:0005524">
    <property type="term" value="F:ATP binding"/>
    <property type="evidence" value="ECO:0007669"/>
    <property type="project" value="UniProtKB-KW"/>
</dbReference>
<name>A0A154QEP0_9GAMM</name>
<dbReference type="Proteomes" id="UP000076131">
    <property type="component" value="Unassembled WGS sequence"/>
</dbReference>
<dbReference type="InterPro" id="IPR051451">
    <property type="entry name" value="PhoH2-like"/>
</dbReference>
<evidence type="ECO:0000256" key="3">
    <source>
        <dbReference type="ARBA" id="ARBA00022490"/>
    </source>
</evidence>
<keyword evidence="5" id="KW-0067">ATP-binding</keyword>
<dbReference type="eggNOG" id="COG1702">
    <property type="taxonomic scope" value="Bacteria"/>
</dbReference>
<evidence type="ECO:0000259" key="7">
    <source>
        <dbReference type="Pfam" id="PF02562"/>
    </source>
</evidence>
<reference evidence="8 9" key="1">
    <citation type="journal article" date="2016" name="MBio">
        <title>Lateral Gene Transfer in a Heavy Metal-Contaminated-Groundwater Microbial Community.</title>
        <authorList>
            <person name="Hemme C.L."/>
            <person name="Green S.J."/>
            <person name="Rishishwar L."/>
            <person name="Prakash O."/>
            <person name="Pettenato A."/>
            <person name="Chakraborty R."/>
            <person name="Deutschbauer A.M."/>
            <person name="Van Nostrand J.D."/>
            <person name="Wu L."/>
            <person name="He Z."/>
            <person name="Jordan I.K."/>
            <person name="Hazen T.C."/>
            <person name="Arkin A.P."/>
            <person name="Kostka J.E."/>
            <person name="Zhou J."/>
        </authorList>
    </citation>
    <scope>NUCLEOTIDE SEQUENCE [LARGE SCALE GENOMIC DNA]</scope>
    <source>
        <strain evidence="8 9">FW104-T7</strain>
    </source>
</reference>
<dbReference type="Gene3D" id="3.40.50.300">
    <property type="entry name" value="P-loop containing nucleotide triphosphate hydrolases"/>
    <property type="match status" value="1"/>
</dbReference>
<dbReference type="AlphaFoldDB" id="A0A154QEP0"/>
<evidence type="ECO:0000313" key="9">
    <source>
        <dbReference type="Proteomes" id="UP000076131"/>
    </source>
</evidence>